<organism evidence="1 2">
    <name type="scientific">Adineta steineri</name>
    <dbReference type="NCBI Taxonomy" id="433720"/>
    <lineage>
        <taxon>Eukaryota</taxon>
        <taxon>Metazoa</taxon>
        <taxon>Spiralia</taxon>
        <taxon>Gnathifera</taxon>
        <taxon>Rotifera</taxon>
        <taxon>Eurotatoria</taxon>
        <taxon>Bdelloidea</taxon>
        <taxon>Adinetida</taxon>
        <taxon>Adinetidae</taxon>
        <taxon>Adineta</taxon>
    </lineage>
</organism>
<accession>A0A820K2W8</accession>
<protein>
    <submittedName>
        <fullName evidence="1">Uncharacterized protein</fullName>
    </submittedName>
</protein>
<comment type="caution">
    <text evidence="1">The sequence shown here is derived from an EMBL/GenBank/DDBJ whole genome shotgun (WGS) entry which is preliminary data.</text>
</comment>
<evidence type="ECO:0000313" key="2">
    <source>
        <dbReference type="Proteomes" id="UP000663844"/>
    </source>
</evidence>
<reference evidence="1" key="1">
    <citation type="submission" date="2021-02" db="EMBL/GenBank/DDBJ databases">
        <authorList>
            <person name="Nowell W R."/>
        </authorList>
    </citation>
    <scope>NUCLEOTIDE SEQUENCE</scope>
</reference>
<sequence>MSDQYPILYDIIWALSFNHDIQQQLRSNSLFMSKLSHLAQQGGNEQMRKITHGILWNLEINHQDRYISQSTNQNTSTI</sequence>
<proteinExistence type="predicted"/>
<gene>
    <name evidence="1" type="ORF">OXD698_LOCUS47937</name>
</gene>
<dbReference type="EMBL" id="CAJOAZ010019352">
    <property type="protein sequence ID" value="CAF4335566.1"/>
    <property type="molecule type" value="Genomic_DNA"/>
</dbReference>
<dbReference type="AlphaFoldDB" id="A0A820K2W8"/>
<evidence type="ECO:0000313" key="1">
    <source>
        <dbReference type="EMBL" id="CAF4335566.1"/>
    </source>
</evidence>
<name>A0A820K2W8_9BILA</name>
<feature type="non-terminal residue" evidence="1">
    <location>
        <position position="78"/>
    </location>
</feature>
<dbReference type="Proteomes" id="UP000663844">
    <property type="component" value="Unassembled WGS sequence"/>
</dbReference>